<dbReference type="Proteomes" id="UP000593579">
    <property type="component" value="Unassembled WGS sequence"/>
</dbReference>
<dbReference type="AlphaFoldDB" id="A0A7J9C7M4"/>
<feature type="domain" description="QLQ" evidence="7">
    <location>
        <begin position="99"/>
        <end position="134"/>
    </location>
</feature>
<protein>
    <recommendedName>
        <fullName evidence="5">Growth-regulating factor</fullName>
    </recommendedName>
</protein>
<organism evidence="9 10">
    <name type="scientific">Gossypium gossypioides</name>
    <name type="common">Mexican cotton</name>
    <name type="synonym">Selera gossypioides</name>
    <dbReference type="NCBI Taxonomy" id="34282"/>
    <lineage>
        <taxon>Eukaryota</taxon>
        <taxon>Viridiplantae</taxon>
        <taxon>Streptophyta</taxon>
        <taxon>Embryophyta</taxon>
        <taxon>Tracheophyta</taxon>
        <taxon>Spermatophyta</taxon>
        <taxon>Magnoliopsida</taxon>
        <taxon>eudicotyledons</taxon>
        <taxon>Gunneridae</taxon>
        <taxon>Pentapetalae</taxon>
        <taxon>rosids</taxon>
        <taxon>malvids</taxon>
        <taxon>Malvales</taxon>
        <taxon>Malvaceae</taxon>
        <taxon>Malvoideae</taxon>
        <taxon>Gossypium</taxon>
    </lineage>
</organism>
<keyword evidence="5" id="KW-0010">Activator</keyword>
<name>A0A7J9C7M4_GOSGO</name>
<dbReference type="OrthoDB" id="1937002at2759"/>
<comment type="caution">
    <text evidence="4">Lacks conserved residue(s) required for the propagation of feature annotation.</text>
</comment>
<comment type="function">
    <text evidence="5">Transcription activator.</text>
</comment>
<dbReference type="InterPro" id="IPR031137">
    <property type="entry name" value="GRF"/>
</dbReference>
<feature type="compositionally biased region" description="Basic and acidic residues" evidence="6">
    <location>
        <begin position="153"/>
        <end position="175"/>
    </location>
</feature>
<dbReference type="GO" id="GO:0005524">
    <property type="term" value="F:ATP binding"/>
    <property type="evidence" value="ECO:0007669"/>
    <property type="project" value="UniProtKB-UniRule"/>
</dbReference>
<feature type="domain" description="WRC" evidence="8">
    <location>
        <begin position="154"/>
        <end position="201"/>
    </location>
</feature>
<dbReference type="GO" id="GO:0099402">
    <property type="term" value="P:plant organ development"/>
    <property type="evidence" value="ECO:0007669"/>
    <property type="project" value="UniProtKB-ARBA"/>
</dbReference>
<keyword evidence="5" id="KW-0805">Transcription regulation</keyword>
<dbReference type="GO" id="GO:0006351">
    <property type="term" value="P:DNA-templated transcription"/>
    <property type="evidence" value="ECO:0007669"/>
    <property type="project" value="UniProtKB-UniRule"/>
</dbReference>
<keyword evidence="3 5" id="KW-0539">Nucleus</keyword>
<comment type="subcellular location">
    <subcellularLocation>
        <location evidence="1 5">Nucleus</location>
    </subcellularLocation>
</comment>
<dbReference type="Pfam" id="PF08880">
    <property type="entry name" value="QLQ"/>
    <property type="match status" value="1"/>
</dbReference>
<evidence type="ECO:0000256" key="1">
    <source>
        <dbReference type="ARBA" id="ARBA00004123"/>
    </source>
</evidence>
<evidence type="ECO:0000256" key="5">
    <source>
        <dbReference type="RuleBase" id="RU367127"/>
    </source>
</evidence>
<dbReference type="PROSITE" id="PS51666">
    <property type="entry name" value="QLQ"/>
    <property type="match status" value="1"/>
</dbReference>
<keyword evidence="10" id="KW-1185">Reference proteome</keyword>
<feature type="region of interest" description="Disordered" evidence="6">
    <location>
        <begin position="153"/>
        <end position="191"/>
    </location>
</feature>
<evidence type="ECO:0000313" key="10">
    <source>
        <dbReference type="Proteomes" id="UP000593579"/>
    </source>
</evidence>
<sequence>MMMANYDNHHHNRSFPSYVVGYGDVDADDGPTGNNNNRPKTSNIYDVLASSDSSSGFAATVASGGAVGVRILQQPFDISPTSTSAFKSPGGMAASLEFPFTFSQYKELQRQVMIFKYMKASIAVPLDLLIPTIGIPSVSVASHSAMGRFSGRADVEPGRCRRTDGKKWRCSRDAAPDQNQAHPSSSSTTRPQFVAQPLNQNQTTCFLGQPSEKAAPFWPFTSVSSYKETRTSDWDMNELIPLADQQWHHLMQIGTATEGSLFNAVNQSYDKEPLNLISCPNFGPSEDQQRHTSPWLLNPEIVAVEKSPPRGFIDAWSTAVSDDHLANTGTETSVNGKLTLSSLSLSMGINSFRDNETGPIRMGLGVCEYDQENHEYASKCHLSSWLAPASTPGGPLAEVLRPSATASSPVAGNVSSCSPAMTAVSSPSGVLQKALASWSDSSGSSSPTIVCSRAKPEIGLMLA</sequence>
<evidence type="ECO:0000256" key="4">
    <source>
        <dbReference type="PROSITE-ProRule" id="PRU01002"/>
    </source>
</evidence>
<dbReference type="Pfam" id="PF08879">
    <property type="entry name" value="WRC"/>
    <property type="match status" value="1"/>
</dbReference>
<gene>
    <name evidence="9" type="ORF">Gogos_007081</name>
</gene>
<evidence type="ECO:0000256" key="3">
    <source>
        <dbReference type="ARBA" id="ARBA00023242"/>
    </source>
</evidence>
<dbReference type="PANTHER" id="PTHR31602:SF101">
    <property type="entry name" value="GROWTH-REGULATING FACTOR 7"/>
    <property type="match status" value="1"/>
</dbReference>
<dbReference type="GO" id="GO:0005634">
    <property type="term" value="C:nucleus"/>
    <property type="evidence" value="ECO:0007669"/>
    <property type="project" value="UniProtKB-SubCell"/>
</dbReference>
<evidence type="ECO:0000256" key="6">
    <source>
        <dbReference type="SAM" id="MobiDB-lite"/>
    </source>
</evidence>
<dbReference type="PROSITE" id="PS51667">
    <property type="entry name" value="WRC"/>
    <property type="match status" value="1"/>
</dbReference>
<evidence type="ECO:0000259" key="7">
    <source>
        <dbReference type="PROSITE" id="PS51666"/>
    </source>
</evidence>
<comment type="similarity">
    <text evidence="2 5">Belongs to the GRF family.</text>
</comment>
<keyword evidence="5" id="KW-0804">Transcription</keyword>
<accession>A0A7J9C7M4</accession>
<dbReference type="InterPro" id="IPR014978">
    <property type="entry name" value="Gln-Leu-Gln_QLQ"/>
</dbReference>
<reference evidence="9 10" key="1">
    <citation type="journal article" date="2019" name="Genome Biol. Evol.">
        <title>Insights into the evolution of the New World diploid cottons (Gossypium, subgenus Houzingenia) based on genome sequencing.</title>
        <authorList>
            <person name="Grover C.E."/>
            <person name="Arick M.A. 2nd"/>
            <person name="Thrash A."/>
            <person name="Conover J.L."/>
            <person name="Sanders W.S."/>
            <person name="Peterson D.G."/>
            <person name="Frelichowski J.E."/>
            <person name="Scheffler J.A."/>
            <person name="Scheffler B.E."/>
            <person name="Wendel J.F."/>
        </authorList>
    </citation>
    <scope>NUCLEOTIDE SEQUENCE [LARGE SCALE GENOMIC DNA]</scope>
    <source>
        <strain evidence="9">5</strain>
        <tissue evidence="9">Leaf</tissue>
    </source>
</reference>
<evidence type="ECO:0000256" key="2">
    <source>
        <dbReference type="ARBA" id="ARBA00008122"/>
    </source>
</evidence>
<dbReference type="GO" id="GO:0006355">
    <property type="term" value="P:regulation of DNA-templated transcription"/>
    <property type="evidence" value="ECO:0007669"/>
    <property type="project" value="InterPro"/>
</dbReference>
<comment type="domain">
    <text evidence="5">The QLQ domain and WRC domain may be involved in protein-protein interaction and DNA-binding, respectively.</text>
</comment>
<comment type="caution">
    <text evidence="9">The sequence shown here is derived from an EMBL/GenBank/DDBJ whole genome shotgun (WGS) entry which is preliminary data.</text>
</comment>
<dbReference type="InterPro" id="IPR014977">
    <property type="entry name" value="WRC_dom"/>
</dbReference>
<dbReference type="SMART" id="SM00951">
    <property type="entry name" value="QLQ"/>
    <property type="match status" value="1"/>
</dbReference>
<feature type="compositionally biased region" description="Polar residues" evidence="6">
    <location>
        <begin position="177"/>
        <end position="191"/>
    </location>
</feature>
<dbReference type="PANTHER" id="PTHR31602">
    <property type="entry name" value="GROWTH-REGULATING FACTOR 5"/>
    <property type="match status" value="1"/>
</dbReference>
<evidence type="ECO:0000259" key="8">
    <source>
        <dbReference type="PROSITE" id="PS51667"/>
    </source>
</evidence>
<dbReference type="EMBL" id="JABEZY010000008">
    <property type="protein sequence ID" value="MBA0744461.1"/>
    <property type="molecule type" value="Genomic_DNA"/>
</dbReference>
<proteinExistence type="inferred from homology"/>
<evidence type="ECO:0000313" key="9">
    <source>
        <dbReference type="EMBL" id="MBA0744461.1"/>
    </source>
</evidence>